<dbReference type="InterPro" id="IPR036866">
    <property type="entry name" value="RibonucZ/Hydroxyglut_hydro"/>
</dbReference>
<reference evidence="2 3" key="1">
    <citation type="submission" date="2015-07" db="EMBL/GenBank/DDBJ databases">
        <title>The genome of Pseudoloma neurophilia, a relevant intracellular parasite of the zebrafish.</title>
        <authorList>
            <person name="Ndikumana S."/>
            <person name="Pelin A."/>
            <person name="Sanders J."/>
            <person name="Corradi N."/>
        </authorList>
    </citation>
    <scope>NUCLEOTIDE SEQUENCE [LARGE SCALE GENOMIC DNA]</scope>
    <source>
        <strain evidence="2 3">MK1</strain>
    </source>
</reference>
<keyword evidence="3" id="KW-1185">Reference proteome</keyword>
<keyword evidence="2" id="KW-0378">Hydrolase</keyword>
<dbReference type="GO" id="GO:0016787">
    <property type="term" value="F:hydrolase activity"/>
    <property type="evidence" value="ECO:0007669"/>
    <property type="project" value="UniProtKB-KW"/>
</dbReference>
<dbReference type="SUPFAM" id="SSF56281">
    <property type="entry name" value="Metallo-hydrolase/oxidoreductase"/>
    <property type="match status" value="1"/>
</dbReference>
<feature type="domain" description="Metallo-beta-lactamase" evidence="1">
    <location>
        <begin position="135"/>
        <end position="293"/>
    </location>
</feature>
<protein>
    <submittedName>
        <fullName evidence="2">Putative Metallo-hydrolase/oxidoreductase, Beta-lactamase-like protein</fullName>
    </submittedName>
</protein>
<evidence type="ECO:0000313" key="3">
    <source>
        <dbReference type="Proteomes" id="UP000051530"/>
    </source>
</evidence>
<proteinExistence type="predicted"/>
<sequence>MPIKIRIMGSGPSSGVPSIKCRLSGGCQVCKTVRRTNVSILITKYHLTDSGSQEIIGSVLIDCGKHFFDQFNEYLNIVDVDFKKDRLVNPIETKKNVNLLLNIENLSNQTLEKSEIVQENIKDSDQRRVDLIPDLILTHPHADAISGIDTYLMMNNGAMPLFCDKFTFTLLKESFKYFFREPSLKRVRSFFTEEKSTILKDNLTFKAGNMTFKSFEMLHGRCTAMAFLIEGKALYISDCSEITENQLEYFRKLSLKFLFIDCLALSGYNIGHLNLEDVKKYVARIKPEHVILVGCSHEIPNVKKLDDFFVSYDGMEIDIE</sequence>
<evidence type="ECO:0000313" key="2">
    <source>
        <dbReference type="EMBL" id="KRH95247.1"/>
    </source>
</evidence>
<dbReference type="EMBL" id="LGUB01000002">
    <property type="protein sequence ID" value="KRH95247.1"/>
    <property type="molecule type" value="Genomic_DNA"/>
</dbReference>
<organism evidence="2 3">
    <name type="scientific">Pseudoloma neurophilia</name>
    <dbReference type="NCBI Taxonomy" id="146866"/>
    <lineage>
        <taxon>Eukaryota</taxon>
        <taxon>Fungi</taxon>
        <taxon>Fungi incertae sedis</taxon>
        <taxon>Microsporidia</taxon>
        <taxon>Pseudoloma</taxon>
    </lineage>
</organism>
<comment type="caution">
    <text evidence="2">The sequence shown here is derived from an EMBL/GenBank/DDBJ whole genome shotgun (WGS) entry which is preliminary data.</text>
</comment>
<dbReference type="Pfam" id="PF12706">
    <property type="entry name" value="Lactamase_B_2"/>
    <property type="match status" value="1"/>
</dbReference>
<dbReference type="Gene3D" id="3.60.15.10">
    <property type="entry name" value="Ribonuclease Z/Hydroxyacylglutathione hydrolase-like"/>
    <property type="match status" value="1"/>
</dbReference>
<dbReference type="PANTHER" id="PTHR42663:SF6">
    <property type="entry name" value="HYDROLASE C777.06C-RELATED"/>
    <property type="match status" value="1"/>
</dbReference>
<name>A0A0R0M767_9MICR</name>
<dbReference type="VEuPathDB" id="MicrosporidiaDB:M153_1100030984"/>
<dbReference type="PANTHER" id="PTHR42663">
    <property type="entry name" value="HYDROLASE C777.06C-RELATED-RELATED"/>
    <property type="match status" value="1"/>
</dbReference>
<dbReference type="AlphaFoldDB" id="A0A0R0M767"/>
<gene>
    <name evidence="2" type="ORF">M153_1100030984</name>
</gene>
<dbReference type="OrthoDB" id="341300at2759"/>
<dbReference type="Proteomes" id="UP000051530">
    <property type="component" value="Unassembled WGS sequence"/>
</dbReference>
<evidence type="ECO:0000259" key="1">
    <source>
        <dbReference type="Pfam" id="PF12706"/>
    </source>
</evidence>
<dbReference type="InterPro" id="IPR001279">
    <property type="entry name" value="Metallo-B-lactamas"/>
</dbReference>
<accession>A0A0R0M767</accession>